<dbReference type="SMART" id="SM00866">
    <property type="entry name" value="UTRA"/>
    <property type="match status" value="1"/>
</dbReference>
<dbReference type="PROSITE" id="PS50949">
    <property type="entry name" value="HTH_GNTR"/>
    <property type="match status" value="1"/>
</dbReference>
<dbReference type="InterPro" id="IPR028978">
    <property type="entry name" value="Chorismate_lyase_/UTRA_dom_sf"/>
</dbReference>
<dbReference type="InterPro" id="IPR050679">
    <property type="entry name" value="Bact_HTH_transcr_reg"/>
</dbReference>
<sequence>MYRPAGTSIDREWLVARPRTLKPGRPAYQQIADELRASIRSGELGDGDQLPSETQLIETFGVARMTVRAALQVLQHEGLAVAEHGRGVFVRQRRPFRRRSVQRLSRSQWGSGRAMWEADTADDRTFAATIDVTRERATDDVAERLRIPSGTDVVVRRRLHSVDGQPLQLSAAHLPADIAAGTAIAEPDAGPGGTYARLEELGHPLERFVEEVQARMPSPDEARLLVLPAGVPVITVVRVAHTSERPVEVNEIVVNSDLYVLEYEIRP</sequence>
<dbReference type="Gene3D" id="3.40.1410.10">
    <property type="entry name" value="Chorismate lyase-like"/>
    <property type="match status" value="1"/>
</dbReference>
<dbReference type="Gene3D" id="1.10.10.10">
    <property type="entry name" value="Winged helix-like DNA-binding domain superfamily/Winged helix DNA-binding domain"/>
    <property type="match status" value="1"/>
</dbReference>
<accession>A0A7R7DMK5</accession>
<dbReference type="Pfam" id="PF00392">
    <property type="entry name" value="GntR"/>
    <property type="match status" value="1"/>
</dbReference>
<dbReference type="InterPro" id="IPR036388">
    <property type="entry name" value="WH-like_DNA-bd_sf"/>
</dbReference>
<keyword evidence="3" id="KW-0804">Transcription</keyword>
<dbReference type="InterPro" id="IPR036390">
    <property type="entry name" value="WH_DNA-bd_sf"/>
</dbReference>
<organism evidence="5 6">
    <name type="scientific">Actinocatenispora thailandica</name>
    <dbReference type="NCBI Taxonomy" id="227318"/>
    <lineage>
        <taxon>Bacteria</taxon>
        <taxon>Bacillati</taxon>
        <taxon>Actinomycetota</taxon>
        <taxon>Actinomycetes</taxon>
        <taxon>Micromonosporales</taxon>
        <taxon>Micromonosporaceae</taxon>
        <taxon>Actinocatenispora</taxon>
    </lineage>
</organism>
<dbReference type="GO" id="GO:0003677">
    <property type="term" value="F:DNA binding"/>
    <property type="evidence" value="ECO:0007669"/>
    <property type="project" value="UniProtKB-KW"/>
</dbReference>
<name>A0A7R7DMK5_9ACTN</name>
<dbReference type="GO" id="GO:0003700">
    <property type="term" value="F:DNA-binding transcription factor activity"/>
    <property type="evidence" value="ECO:0007669"/>
    <property type="project" value="InterPro"/>
</dbReference>
<dbReference type="KEGG" id="atl:Athai_19980"/>
<evidence type="ECO:0000256" key="1">
    <source>
        <dbReference type="ARBA" id="ARBA00023015"/>
    </source>
</evidence>
<evidence type="ECO:0000256" key="3">
    <source>
        <dbReference type="ARBA" id="ARBA00023163"/>
    </source>
</evidence>
<evidence type="ECO:0000313" key="5">
    <source>
        <dbReference type="EMBL" id="BCJ34495.1"/>
    </source>
</evidence>
<dbReference type="CDD" id="cd07377">
    <property type="entry name" value="WHTH_GntR"/>
    <property type="match status" value="1"/>
</dbReference>
<dbReference type="PANTHER" id="PTHR44846">
    <property type="entry name" value="MANNOSYL-D-GLYCERATE TRANSPORT/METABOLISM SYSTEM REPRESSOR MNGR-RELATED"/>
    <property type="match status" value="1"/>
</dbReference>
<keyword evidence="1" id="KW-0805">Transcription regulation</keyword>
<keyword evidence="2" id="KW-0238">DNA-binding</keyword>
<evidence type="ECO:0000259" key="4">
    <source>
        <dbReference type="PROSITE" id="PS50949"/>
    </source>
</evidence>
<evidence type="ECO:0000256" key="2">
    <source>
        <dbReference type="ARBA" id="ARBA00023125"/>
    </source>
</evidence>
<dbReference type="EMBL" id="AP023355">
    <property type="protein sequence ID" value="BCJ34495.1"/>
    <property type="molecule type" value="Genomic_DNA"/>
</dbReference>
<protein>
    <submittedName>
        <fullName evidence="5">GntR family transcriptional regulator</fullName>
    </submittedName>
</protein>
<reference evidence="5 6" key="1">
    <citation type="submission" date="2020-08" db="EMBL/GenBank/DDBJ databases">
        <title>Whole genome shotgun sequence of Actinocatenispora thailandica NBRC 105041.</title>
        <authorList>
            <person name="Komaki H."/>
            <person name="Tamura T."/>
        </authorList>
    </citation>
    <scope>NUCLEOTIDE SEQUENCE [LARGE SCALE GENOMIC DNA]</scope>
    <source>
        <strain evidence="5 6">NBRC 105041</strain>
    </source>
</reference>
<dbReference type="SUPFAM" id="SSF64288">
    <property type="entry name" value="Chorismate lyase-like"/>
    <property type="match status" value="1"/>
</dbReference>
<gene>
    <name evidence="5" type="ORF">Athai_19980</name>
</gene>
<dbReference type="GO" id="GO:0045892">
    <property type="term" value="P:negative regulation of DNA-templated transcription"/>
    <property type="evidence" value="ECO:0007669"/>
    <property type="project" value="TreeGrafter"/>
</dbReference>
<keyword evidence="6" id="KW-1185">Reference proteome</keyword>
<evidence type="ECO:0000313" key="6">
    <source>
        <dbReference type="Proteomes" id="UP000611640"/>
    </source>
</evidence>
<feature type="domain" description="HTH gntR-type" evidence="4">
    <location>
        <begin position="25"/>
        <end position="93"/>
    </location>
</feature>
<dbReference type="SUPFAM" id="SSF46785">
    <property type="entry name" value="Winged helix' DNA-binding domain"/>
    <property type="match status" value="1"/>
</dbReference>
<dbReference type="PRINTS" id="PR00035">
    <property type="entry name" value="HTHGNTR"/>
</dbReference>
<dbReference type="InterPro" id="IPR011663">
    <property type="entry name" value="UTRA"/>
</dbReference>
<dbReference type="PANTHER" id="PTHR44846:SF17">
    <property type="entry name" value="GNTR-FAMILY TRANSCRIPTIONAL REGULATOR"/>
    <property type="match status" value="1"/>
</dbReference>
<dbReference type="Pfam" id="PF07702">
    <property type="entry name" value="UTRA"/>
    <property type="match status" value="1"/>
</dbReference>
<dbReference type="InterPro" id="IPR000524">
    <property type="entry name" value="Tscrpt_reg_HTH_GntR"/>
</dbReference>
<dbReference type="SMART" id="SM00345">
    <property type="entry name" value="HTH_GNTR"/>
    <property type="match status" value="1"/>
</dbReference>
<dbReference type="Proteomes" id="UP000611640">
    <property type="component" value="Chromosome"/>
</dbReference>
<dbReference type="AlphaFoldDB" id="A0A7R7DMK5"/>
<proteinExistence type="predicted"/>